<evidence type="ECO:0000256" key="2">
    <source>
        <dbReference type="ARBA" id="ARBA00023002"/>
    </source>
</evidence>
<evidence type="ECO:0000259" key="3">
    <source>
        <dbReference type="Pfam" id="PF01266"/>
    </source>
</evidence>
<dbReference type="GO" id="GO:0055130">
    <property type="term" value="P:D-alanine catabolic process"/>
    <property type="evidence" value="ECO:0007669"/>
    <property type="project" value="TreeGrafter"/>
</dbReference>
<dbReference type="GO" id="GO:0005886">
    <property type="term" value="C:plasma membrane"/>
    <property type="evidence" value="ECO:0007669"/>
    <property type="project" value="TreeGrafter"/>
</dbReference>
<comment type="similarity">
    <text evidence="1">Belongs to the DadA oxidoreductase family.</text>
</comment>
<dbReference type="InterPro" id="IPR006076">
    <property type="entry name" value="FAD-dep_OxRdtase"/>
</dbReference>
<organism evidence="4 5">
    <name type="scientific">Minwuia thermotolerans</name>
    <dbReference type="NCBI Taxonomy" id="2056226"/>
    <lineage>
        <taxon>Bacteria</taxon>
        <taxon>Pseudomonadati</taxon>
        <taxon>Pseudomonadota</taxon>
        <taxon>Alphaproteobacteria</taxon>
        <taxon>Minwuiales</taxon>
        <taxon>Minwuiaceae</taxon>
        <taxon>Minwuia</taxon>
    </lineage>
</organism>
<dbReference type="SUPFAM" id="SSF51971">
    <property type="entry name" value="Nucleotide-binding domain"/>
    <property type="match status" value="1"/>
</dbReference>
<sequence length="446" mass="48693">MTFMRERWARNDHEASRQLEGDLTEGSDIIVLGAGVVGITTAWELARRGHGVTVIDRQTEPATGASHANGAQISPSEAVPWASPSNLRLALAWMRQADGPFKLRLTADSRQWWWLLRFLASCREDVWRRNARRMVRLALASQRRLDEIVEEVRPEFDRERRGILRVYDSDAALREAEGIVDFMAPLGVGLRAVGPDEILDIEPALGAAIASGAVAGGLYAESDESGDAQAFTRALAHAAAGLGVRTVLGQQVERIDTHGDRFHSVVAGGVRHMADHLVICLGLDTPPLTRSLGFDLPIYPLKGYSATLRLAATNSAPRVSVTDETRRMVVSRLGDRIRVAGKADLVGHDARLDPRRAEQLVRDLRRIYPDLDHDGPPEFWAGLRPMTPTGVPIIGRSPVDRVYLNTGHGSLGWTMACGSAVLIADLLEGRNGELDPADYESGLPAD</sequence>
<accession>A0A2M9G5I6</accession>
<keyword evidence="5" id="KW-1185">Reference proteome</keyword>
<reference evidence="4 5" key="1">
    <citation type="submission" date="2017-11" db="EMBL/GenBank/DDBJ databases">
        <title>Draft genome sequence of Rhizobiales bacterium SY3-13.</title>
        <authorList>
            <person name="Sun C."/>
        </authorList>
    </citation>
    <scope>NUCLEOTIDE SEQUENCE [LARGE SCALE GENOMIC DNA]</scope>
    <source>
        <strain evidence="4 5">SY3-13</strain>
    </source>
</reference>
<dbReference type="InterPro" id="IPR036188">
    <property type="entry name" value="FAD/NAD-bd_sf"/>
</dbReference>
<dbReference type="GO" id="GO:0008718">
    <property type="term" value="F:D-amino-acid dehydrogenase activity"/>
    <property type="evidence" value="ECO:0007669"/>
    <property type="project" value="TreeGrafter"/>
</dbReference>
<feature type="domain" description="FAD dependent oxidoreductase" evidence="3">
    <location>
        <begin position="28"/>
        <end position="426"/>
    </location>
</feature>
<name>A0A2M9G5I6_9PROT</name>
<dbReference type="PANTHER" id="PTHR13847">
    <property type="entry name" value="SARCOSINE DEHYDROGENASE-RELATED"/>
    <property type="match status" value="1"/>
</dbReference>
<dbReference type="OrthoDB" id="9805337at2"/>
<dbReference type="Proteomes" id="UP000229498">
    <property type="component" value="Unassembled WGS sequence"/>
</dbReference>
<evidence type="ECO:0000313" key="5">
    <source>
        <dbReference type="Proteomes" id="UP000229498"/>
    </source>
</evidence>
<keyword evidence="2" id="KW-0560">Oxidoreductase</keyword>
<dbReference type="SUPFAM" id="SSF54373">
    <property type="entry name" value="FAD-linked reductases, C-terminal domain"/>
    <property type="match status" value="1"/>
</dbReference>
<dbReference type="AlphaFoldDB" id="A0A2M9G5I6"/>
<dbReference type="NCBIfam" id="NF001933">
    <property type="entry name" value="PRK00711.1"/>
    <property type="match status" value="1"/>
</dbReference>
<protein>
    <submittedName>
        <fullName evidence="4">Amino acid dehydrogenase</fullName>
    </submittedName>
</protein>
<dbReference type="GO" id="GO:0005737">
    <property type="term" value="C:cytoplasm"/>
    <property type="evidence" value="ECO:0007669"/>
    <property type="project" value="TreeGrafter"/>
</dbReference>
<dbReference type="Gene3D" id="3.50.50.60">
    <property type="entry name" value="FAD/NAD(P)-binding domain"/>
    <property type="match status" value="2"/>
</dbReference>
<dbReference type="EMBL" id="PHIG01000011">
    <property type="protein sequence ID" value="PJK30978.1"/>
    <property type="molecule type" value="Genomic_DNA"/>
</dbReference>
<proteinExistence type="inferred from homology"/>
<comment type="caution">
    <text evidence="4">The sequence shown here is derived from an EMBL/GenBank/DDBJ whole genome shotgun (WGS) entry which is preliminary data.</text>
</comment>
<dbReference type="PANTHER" id="PTHR13847:SF280">
    <property type="entry name" value="D-AMINO ACID DEHYDROGENASE"/>
    <property type="match status" value="1"/>
</dbReference>
<evidence type="ECO:0000313" key="4">
    <source>
        <dbReference type="EMBL" id="PJK30978.1"/>
    </source>
</evidence>
<dbReference type="Pfam" id="PF01266">
    <property type="entry name" value="DAO"/>
    <property type="match status" value="1"/>
</dbReference>
<gene>
    <name evidence="4" type="ORF">CVT23_03695</name>
</gene>
<evidence type="ECO:0000256" key="1">
    <source>
        <dbReference type="ARBA" id="ARBA00009410"/>
    </source>
</evidence>
<dbReference type="Gene3D" id="3.30.9.10">
    <property type="entry name" value="D-Amino Acid Oxidase, subunit A, domain 2"/>
    <property type="match status" value="1"/>
</dbReference>